<keyword evidence="5 7" id="KW-0508">mRNA splicing</keyword>
<dbReference type="GO" id="GO:0000398">
    <property type="term" value="P:mRNA splicing, via spliceosome"/>
    <property type="evidence" value="ECO:0007669"/>
    <property type="project" value="UniProtKB-UniRule"/>
</dbReference>
<evidence type="ECO:0000256" key="6">
    <source>
        <dbReference type="ARBA" id="ARBA00023242"/>
    </source>
</evidence>
<reference evidence="8" key="1">
    <citation type="submission" date="2014-05" db="EMBL/GenBank/DDBJ databases">
        <title>The transcriptome of the halophilic microalga Tetraselmis sp. GSL018 isolated from the Great Salt Lake, Utah.</title>
        <authorList>
            <person name="Jinkerson R.E."/>
            <person name="D'Adamo S."/>
            <person name="Posewitz M.C."/>
        </authorList>
    </citation>
    <scope>NUCLEOTIDE SEQUENCE</scope>
    <source>
        <strain evidence="8">GSL018</strain>
    </source>
</reference>
<dbReference type="InterPro" id="IPR005037">
    <property type="entry name" value="PRP38"/>
</dbReference>
<keyword evidence="4 7" id="KW-0747">Spliceosome</keyword>
<evidence type="ECO:0000256" key="2">
    <source>
        <dbReference type="ARBA" id="ARBA00006164"/>
    </source>
</evidence>
<dbReference type="GO" id="GO:0005681">
    <property type="term" value="C:spliceosomal complex"/>
    <property type="evidence" value="ECO:0007669"/>
    <property type="project" value="UniProtKB-KW"/>
</dbReference>
<comment type="function">
    <text evidence="7">Required for pre-mRNA splicing.</text>
</comment>
<dbReference type="PANTHER" id="PTHR23142">
    <property type="entry name" value="PRE-MRNA-SPLICING FACTOR 38A-RELATED"/>
    <property type="match status" value="1"/>
</dbReference>
<dbReference type="EMBL" id="GBEZ01011072">
    <property type="protein sequence ID" value="JAC74679.1"/>
    <property type="molecule type" value="Transcribed_RNA"/>
</dbReference>
<protein>
    <recommendedName>
        <fullName evidence="7">Pre-mRNA-splicing factor 38</fullName>
    </recommendedName>
</protein>
<keyword evidence="3 7" id="KW-0507">mRNA processing</keyword>
<evidence type="ECO:0000256" key="4">
    <source>
        <dbReference type="ARBA" id="ARBA00022728"/>
    </source>
</evidence>
<sequence length="208" mass="23326">MEVYGNKQTFNFEEVLRKNIVDSDYFRSIQAYQTWTEVIDEIYETVESVEPWLTGNARGPSTAFCCLFKLCSMKLSRREINDTLSHPDSPYIRAVGFLLLRYICNPKEIWSWVSSYVDDPEEFKPSPYGASITMGAFLRDLLLSQVGPTPTLGLALPVESWRGNLRWPALRILGASSAVAAVPWSVAPWPFLVCCGSARSLVGGGCRQ</sequence>
<comment type="similarity">
    <text evidence="2 7">Belongs to the PRP38 family.</text>
</comment>
<evidence type="ECO:0000256" key="3">
    <source>
        <dbReference type="ARBA" id="ARBA00022664"/>
    </source>
</evidence>
<comment type="subcellular location">
    <subcellularLocation>
        <location evidence="1 7">Nucleus</location>
    </subcellularLocation>
</comment>
<keyword evidence="6 7" id="KW-0539">Nucleus</keyword>
<organism evidence="8">
    <name type="scientific">Tetraselmis sp. GSL018</name>
    <dbReference type="NCBI Taxonomy" id="582737"/>
    <lineage>
        <taxon>Eukaryota</taxon>
        <taxon>Viridiplantae</taxon>
        <taxon>Chlorophyta</taxon>
        <taxon>core chlorophytes</taxon>
        <taxon>Chlorodendrophyceae</taxon>
        <taxon>Chlorodendrales</taxon>
        <taxon>Chlorodendraceae</taxon>
        <taxon>Tetraselmis</taxon>
    </lineage>
</organism>
<accession>A0A061RVA8</accession>
<name>A0A061RVA8_9CHLO</name>
<gene>
    <name evidence="8" type="primary">PRPF38B</name>
    <name evidence="8" type="ORF">TSPGSL018_25294</name>
</gene>
<proteinExistence type="inferred from homology"/>
<evidence type="ECO:0000256" key="1">
    <source>
        <dbReference type="ARBA" id="ARBA00004123"/>
    </source>
</evidence>
<dbReference type="Pfam" id="PF03371">
    <property type="entry name" value="PRP38"/>
    <property type="match status" value="1"/>
</dbReference>
<dbReference type="AlphaFoldDB" id="A0A061RVA8"/>
<evidence type="ECO:0000256" key="7">
    <source>
        <dbReference type="RuleBase" id="RU367025"/>
    </source>
</evidence>
<evidence type="ECO:0000256" key="5">
    <source>
        <dbReference type="ARBA" id="ARBA00023187"/>
    </source>
</evidence>
<evidence type="ECO:0000313" key="8">
    <source>
        <dbReference type="EMBL" id="JAC74679.1"/>
    </source>
</evidence>